<sequence>MILKRLYELPAFVVSRKIKEQEVTAEEYISIIIERIKHIDLRINSFISHNFENAITKSRAIDKKIKEGTNTGLLAGIPVGIKDNISVQGLKNTCASRMLAEYVSPYNATVVSRIEEQDGIVIGKLNMDEFGMGTTSEYSAFGPVRNPWNLEYVAGGSSGGSAAAVASLQIPLSLGSDTGGSIRCPSSFCSVVGIKPTYGSVSRNGLISYSNSLEQIGPIARTIYDLVPLLNSISGFDPKDNTTINRKSEYQTNNVDNILKKRYKIGVLNELIDESESEVAKNTRKKVKELENYGCEIEDARISLSHYALASYYVIATAEASSNLSRYDNLRYGYEGSPEGYEWNSYFAESRSRFGDEVKLRILLGSYVLSAGYFGKYYAKAQKLRSKIRKEFDNLFNKCDILLLPTMPVLPFKIGEKSSQPIEHYNLDVYTILANLAGIPAISIPGGLSEKGFPIGVQLLANGFNEQKLIDVAVLLENVVGFKTWIPKI</sequence>
<dbReference type="PANTHER" id="PTHR11895:SF7">
    <property type="entry name" value="GLUTAMYL-TRNA(GLN) AMIDOTRANSFERASE SUBUNIT A, MITOCHONDRIAL"/>
    <property type="match status" value="1"/>
</dbReference>
<keyword evidence="5 7" id="KW-0648">Protein biosynthesis</keyword>
<keyword evidence="4 7" id="KW-0067">ATP-binding</keyword>
<dbReference type="HAMAP" id="MF_00120">
    <property type="entry name" value="GatA"/>
    <property type="match status" value="1"/>
</dbReference>
<gene>
    <name evidence="9" type="primary">gatA_1</name>
    <name evidence="7" type="synonym">gatA</name>
    <name evidence="9" type="ORF">NMY3_02649</name>
</gene>
<dbReference type="InterPro" id="IPR000120">
    <property type="entry name" value="Amidase"/>
</dbReference>
<dbReference type="InterPro" id="IPR004412">
    <property type="entry name" value="GatA"/>
</dbReference>
<protein>
    <recommendedName>
        <fullName evidence="7">Glutamyl-tRNA(Gln) amidotransferase subunit A</fullName>
        <shortName evidence="7">Glu-ADT subunit A</shortName>
        <ecNumber evidence="7">6.3.5.7</ecNumber>
    </recommendedName>
</protein>
<dbReference type="GO" id="GO:0006412">
    <property type="term" value="P:translation"/>
    <property type="evidence" value="ECO:0007669"/>
    <property type="project" value="UniProtKB-UniRule"/>
</dbReference>
<comment type="subunit">
    <text evidence="7">Heterotrimer of A, B and C subunits.</text>
</comment>
<proteinExistence type="inferred from homology"/>
<evidence type="ECO:0000259" key="8">
    <source>
        <dbReference type="Pfam" id="PF01425"/>
    </source>
</evidence>
<evidence type="ECO:0000256" key="4">
    <source>
        <dbReference type="ARBA" id="ARBA00022840"/>
    </source>
</evidence>
<keyword evidence="2 7" id="KW-0436">Ligase</keyword>
<evidence type="ECO:0000256" key="6">
    <source>
        <dbReference type="ARBA" id="ARBA00047407"/>
    </source>
</evidence>
<dbReference type="Gene3D" id="3.90.1300.10">
    <property type="entry name" value="Amidase signature (AS) domain"/>
    <property type="match status" value="1"/>
</dbReference>
<dbReference type="AlphaFoldDB" id="A0A654M1K7"/>
<keyword evidence="3 7" id="KW-0547">Nucleotide-binding</keyword>
<comment type="catalytic activity">
    <reaction evidence="6 7">
        <text>L-glutamyl-tRNA(Gln) + L-glutamine + ATP + H2O = L-glutaminyl-tRNA(Gln) + L-glutamate + ADP + phosphate + H(+)</text>
        <dbReference type="Rhea" id="RHEA:17521"/>
        <dbReference type="Rhea" id="RHEA-COMP:9681"/>
        <dbReference type="Rhea" id="RHEA-COMP:9684"/>
        <dbReference type="ChEBI" id="CHEBI:15377"/>
        <dbReference type="ChEBI" id="CHEBI:15378"/>
        <dbReference type="ChEBI" id="CHEBI:29985"/>
        <dbReference type="ChEBI" id="CHEBI:30616"/>
        <dbReference type="ChEBI" id="CHEBI:43474"/>
        <dbReference type="ChEBI" id="CHEBI:58359"/>
        <dbReference type="ChEBI" id="CHEBI:78520"/>
        <dbReference type="ChEBI" id="CHEBI:78521"/>
        <dbReference type="ChEBI" id="CHEBI:456216"/>
        <dbReference type="EC" id="6.3.5.7"/>
    </reaction>
</comment>
<name>A0A654M1K7_9ARCH</name>
<feature type="domain" description="Amidase" evidence="8">
    <location>
        <begin position="29"/>
        <end position="469"/>
    </location>
</feature>
<keyword evidence="9" id="KW-0808">Transferase</keyword>
<comment type="similarity">
    <text evidence="1 7">Belongs to the amidase family. GatA subfamily.</text>
</comment>
<keyword evidence="10" id="KW-1185">Reference proteome</keyword>
<dbReference type="GO" id="GO:0030956">
    <property type="term" value="C:glutamyl-tRNA(Gln) amidotransferase complex"/>
    <property type="evidence" value="ECO:0007669"/>
    <property type="project" value="InterPro"/>
</dbReference>
<dbReference type="Proteomes" id="UP000058925">
    <property type="component" value="Chromosome"/>
</dbReference>
<feature type="active site" description="Charge relay system" evidence="7">
    <location>
        <position position="157"/>
    </location>
</feature>
<dbReference type="GO" id="GO:0016740">
    <property type="term" value="F:transferase activity"/>
    <property type="evidence" value="ECO:0007669"/>
    <property type="project" value="UniProtKB-KW"/>
</dbReference>
<organism evidence="9 10">
    <name type="scientific">Candidatus Nitrosocosmicus oleophilus</name>
    <dbReference type="NCBI Taxonomy" id="1353260"/>
    <lineage>
        <taxon>Archaea</taxon>
        <taxon>Nitrososphaerota</taxon>
        <taxon>Nitrososphaeria</taxon>
        <taxon>Nitrososphaerales</taxon>
        <taxon>Nitrososphaeraceae</taxon>
        <taxon>Candidatus Nitrosocosmicus</taxon>
    </lineage>
</organism>
<feature type="active site" description="Acyl-ester intermediate" evidence="7">
    <location>
        <position position="181"/>
    </location>
</feature>
<dbReference type="EC" id="6.3.5.7" evidence="7"/>
<dbReference type="InterPro" id="IPR023631">
    <property type="entry name" value="Amidase_dom"/>
</dbReference>
<evidence type="ECO:0000256" key="1">
    <source>
        <dbReference type="ARBA" id="ARBA00008069"/>
    </source>
</evidence>
<dbReference type="NCBIfam" id="TIGR00132">
    <property type="entry name" value="gatA"/>
    <property type="match status" value="1"/>
</dbReference>
<reference evidence="10" key="1">
    <citation type="submission" date="2015-10" db="EMBL/GenBank/DDBJ databases">
        <title>Niche specialization of a soil ammonia-oxidizing archaeon, Candidatus Nitrosocosmicus oleophilus.</title>
        <authorList>
            <person name="Jung M.-Y."/>
            <person name="Rhee S.-K."/>
        </authorList>
    </citation>
    <scope>NUCLEOTIDE SEQUENCE [LARGE SCALE GENOMIC DNA]</scope>
    <source>
        <strain evidence="10">MY3</strain>
    </source>
</reference>
<accession>A0A654M1K7</accession>
<evidence type="ECO:0000313" key="9">
    <source>
        <dbReference type="EMBL" id="ALI36840.1"/>
    </source>
</evidence>
<comment type="function">
    <text evidence="7">Allows the formation of correctly charged Gln-tRNA(Gln) through the transamidation of misacylated Glu-tRNA(Gln) in organisms which lack glutaminyl-tRNA synthetase. The reaction takes place in the presence of glutamine and ATP through an activated gamma-phospho-Glu-tRNA(Gln).</text>
</comment>
<evidence type="ECO:0000256" key="5">
    <source>
        <dbReference type="ARBA" id="ARBA00022917"/>
    </source>
</evidence>
<feature type="active site" description="Charge relay system" evidence="7">
    <location>
        <position position="82"/>
    </location>
</feature>
<evidence type="ECO:0000256" key="7">
    <source>
        <dbReference type="HAMAP-Rule" id="MF_00120"/>
    </source>
</evidence>
<dbReference type="GO" id="GO:0005524">
    <property type="term" value="F:ATP binding"/>
    <property type="evidence" value="ECO:0007669"/>
    <property type="project" value="UniProtKB-KW"/>
</dbReference>
<dbReference type="EMBL" id="CP012850">
    <property type="protein sequence ID" value="ALI36840.1"/>
    <property type="molecule type" value="Genomic_DNA"/>
</dbReference>
<evidence type="ECO:0000256" key="3">
    <source>
        <dbReference type="ARBA" id="ARBA00022741"/>
    </source>
</evidence>
<evidence type="ECO:0000256" key="2">
    <source>
        <dbReference type="ARBA" id="ARBA00022598"/>
    </source>
</evidence>
<dbReference type="GO" id="GO:0050567">
    <property type="term" value="F:glutaminyl-tRNA synthase (glutamine-hydrolyzing) activity"/>
    <property type="evidence" value="ECO:0007669"/>
    <property type="project" value="UniProtKB-UniRule"/>
</dbReference>
<dbReference type="InterPro" id="IPR020556">
    <property type="entry name" value="Amidase_CS"/>
</dbReference>
<evidence type="ECO:0000313" key="10">
    <source>
        <dbReference type="Proteomes" id="UP000058925"/>
    </source>
</evidence>
<dbReference type="PANTHER" id="PTHR11895">
    <property type="entry name" value="TRANSAMIDASE"/>
    <property type="match status" value="1"/>
</dbReference>
<dbReference type="InterPro" id="IPR036928">
    <property type="entry name" value="AS_sf"/>
</dbReference>
<dbReference type="SUPFAM" id="SSF75304">
    <property type="entry name" value="Amidase signature (AS) enzymes"/>
    <property type="match status" value="1"/>
</dbReference>
<dbReference type="PROSITE" id="PS00571">
    <property type="entry name" value="AMIDASES"/>
    <property type="match status" value="1"/>
</dbReference>
<dbReference type="Pfam" id="PF01425">
    <property type="entry name" value="Amidase"/>
    <property type="match status" value="1"/>
</dbReference>
<dbReference type="KEGG" id="taa:NMY3_02649"/>